<feature type="region of interest" description="Disordered" evidence="4">
    <location>
        <begin position="821"/>
        <end position="846"/>
    </location>
</feature>
<dbReference type="Pfam" id="PF00629">
    <property type="entry name" value="MAM"/>
    <property type="match status" value="6"/>
</dbReference>
<feature type="domain" description="MAM" evidence="5">
    <location>
        <begin position="230"/>
        <end position="389"/>
    </location>
</feature>
<evidence type="ECO:0000313" key="6">
    <source>
        <dbReference type="Proteomes" id="UP000694844"/>
    </source>
</evidence>
<name>A0A8B8ARX3_CRAVI</name>
<dbReference type="Gene3D" id="4.10.400.10">
    <property type="entry name" value="Low-density Lipoprotein Receptor"/>
    <property type="match status" value="5"/>
</dbReference>
<protein>
    <submittedName>
        <fullName evidence="7">MAM and LDL-receptor class A domain-containing protein 2-like</fullName>
    </submittedName>
</protein>
<dbReference type="Proteomes" id="UP000694844">
    <property type="component" value="Chromosome 1"/>
</dbReference>
<organism evidence="6 7">
    <name type="scientific">Crassostrea virginica</name>
    <name type="common">Eastern oyster</name>
    <dbReference type="NCBI Taxonomy" id="6565"/>
    <lineage>
        <taxon>Eukaryota</taxon>
        <taxon>Metazoa</taxon>
        <taxon>Spiralia</taxon>
        <taxon>Lophotrochozoa</taxon>
        <taxon>Mollusca</taxon>
        <taxon>Bivalvia</taxon>
        <taxon>Autobranchia</taxon>
        <taxon>Pteriomorphia</taxon>
        <taxon>Ostreida</taxon>
        <taxon>Ostreoidea</taxon>
        <taxon>Ostreidae</taxon>
        <taxon>Crassostrea</taxon>
    </lineage>
</organism>
<keyword evidence="1" id="KW-0677">Repeat</keyword>
<dbReference type="KEGG" id="cvn:111104327"/>
<dbReference type="InterPro" id="IPR036055">
    <property type="entry name" value="LDL_receptor-like_sf"/>
</dbReference>
<reference evidence="7" key="2">
    <citation type="submission" date="2025-08" db="UniProtKB">
        <authorList>
            <consortium name="RefSeq"/>
        </authorList>
    </citation>
    <scope>IDENTIFICATION</scope>
    <source>
        <tissue evidence="7">Whole sample</tissue>
    </source>
</reference>
<dbReference type="InterPro" id="IPR013320">
    <property type="entry name" value="ConA-like_dom_sf"/>
</dbReference>
<feature type="disulfide bond" evidence="3">
    <location>
        <begin position="871"/>
        <end position="886"/>
    </location>
</feature>
<comment type="caution">
    <text evidence="3">Lacks conserved residue(s) required for the propagation of feature annotation.</text>
</comment>
<dbReference type="OrthoDB" id="412155at2759"/>
<reference evidence="6" key="1">
    <citation type="submission" date="2024-06" db="UniProtKB">
        <authorList>
            <consortium name="RefSeq"/>
        </authorList>
    </citation>
    <scope>NUCLEOTIDE SEQUENCE [LARGE SCALE GENOMIC DNA]</scope>
</reference>
<dbReference type="GO" id="GO:0016020">
    <property type="term" value="C:membrane"/>
    <property type="evidence" value="ECO:0007669"/>
    <property type="project" value="InterPro"/>
</dbReference>
<dbReference type="PROSITE" id="PS50068">
    <property type="entry name" value="LDLRA_2"/>
    <property type="match status" value="5"/>
</dbReference>
<dbReference type="PRINTS" id="PR00261">
    <property type="entry name" value="LDLRECEPTOR"/>
</dbReference>
<sequence length="1337" mass="147628">MFCDFNVDCSDGSDESSCPSTCNFDNGQFCNWQNDLNSNTLNWTIGGNDNPSPSPARDHTTNSAGGKFALVQTQGSNYSRKIARLVSPMYYQAGTACTFTMWYNTNGTGISHLGVYFTQGESYTNIWTVTSTQLRAQQMVWQKATVALPKCPMNFKLTIEVATFGRQVNYVAIDDIAFSQCHYPPPTTSCPSSQFTCNSGNCVPQNLKCDLQRDCCDGSDESQRTCSAYQQCNFEYGLCGWIQSTTDKFDWQRHQGSTNSFGTGPTADHTYGTKTGYYMYIESSRPQRPNDTAQLVYNLNVPTSPCALRLWYHMYGQNIGQLNIYIRTLNQGTVLLKSISDNQNQTWHRLEVNLQSTTPYQVLIEGKVGAGYLGDIAIDDISFTPGCGASGSSSGGFTTPAVSTPASNPCGSSQFSCGDGTCIPLSKVCNFQSDCTDNSDENQCPQTCNFEQDTCGWQELPLDQFDWTRANGISTTSNRNMAPNTDDTYKNQNGYYMYINDKTGGQTQGLVAGLQSSAFKSSNSDCKISFAYYTTGTSLGSLYLYVVENNALTPLWRFIPFRGLDDQWHSVTVGIGRRTTDFNMLFKKSIAHYNGITALDDISFTDCRMRPPVTQCNTVTHFWCSNKVCIPKNKQCDNVDDCGDGSDEGSLTCNGYTRFNFEQGTGNLVQGQNGVDDDFDWSLYAGKTPSSFTGPQWDHTYGNSSGHYLYMEASNQKFNSKAWILTNPFYRTNGRNCVMRMYYFMYGVYINQLSVYSRMYSSGPPTHTLFTRSGEQGAYWQEIVIPLNYSSDFQIIVEAKVGDSFLGDIAIDDISFTPGCQASSGSLPPPPTGSSGITVRPPVSPGQSNCNANTQFTCVSDRSCISKNQVCDFRKNCADGSDEANCVPTFCGFTNGSLCNWRINASQSGRPDQTYKWKVDTASSASPGDFRPTEDQEGQRAGWYVWADSSPGAFLDSTELYSPIIGQTGPQCKLVLYYWMQGHARHSMEIYLQVNNRTEHLWAGEDDHGNEWQHLEVFLGPRQNFNLVIQARRGRSFTGDLSVDSINFINCQPPISVPQGCPANNFQCNNGYCVKQNLKCDFSNDCGDSSDEIAVECDQTYKGRCNFEHGLCPQWQNDPSAKIPWLLSSARTTTAGTGPLGDHTTRTSSGTYLYIESSSPQKPGDTARLNSATIKGTSRDCTLRFYYHMFGANIGTLNIKKRYSFVTENLEPLFSWSGNRGDFWYRFEQNLTTSNQGDFEVVIEGIVGNGYFGDIAIDDVSLTPGCQFAVNQIPGVPTPAPTIPGACGSSQLTCGNGNCYSPSQNVTSRTTVEIIAMRLTVALLVNLSPDFVVGTTL</sequence>
<feature type="domain" description="MAM" evidence="5">
    <location>
        <begin position="446"/>
        <end position="609"/>
    </location>
</feature>
<feature type="domain" description="MAM" evidence="5">
    <location>
        <begin position="20"/>
        <end position="183"/>
    </location>
</feature>
<accession>A0A8B8ARX3</accession>
<dbReference type="PANTHER" id="PTHR23282">
    <property type="entry name" value="APICAL ENDOSOMAL GLYCOPROTEIN PRECURSOR"/>
    <property type="match status" value="1"/>
</dbReference>
<dbReference type="CDD" id="cd06263">
    <property type="entry name" value="MAM"/>
    <property type="match status" value="6"/>
</dbReference>
<evidence type="ECO:0000256" key="2">
    <source>
        <dbReference type="ARBA" id="ARBA00023157"/>
    </source>
</evidence>
<feature type="disulfide bond" evidence="3">
    <location>
        <begin position="190"/>
        <end position="202"/>
    </location>
</feature>
<evidence type="ECO:0000256" key="1">
    <source>
        <dbReference type="ARBA" id="ARBA00022737"/>
    </source>
</evidence>
<evidence type="ECO:0000256" key="4">
    <source>
        <dbReference type="SAM" id="MobiDB-lite"/>
    </source>
</evidence>
<dbReference type="CDD" id="cd00112">
    <property type="entry name" value="LDLa"/>
    <property type="match status" value="6"/>
</dbReference>
<dbReference type="InterPro" id="IPR023415">
    <property type="entry name" value="LDLR_class-A_CS"/>
</dbReference>
<dbReference type="Gene3D" id="2.60.120.200">
    <property type="match status" value="6"/>
</dbReference>
<dbReference type="InterPro" id="IPR002172">
    <property type="entry name" value="LDrepeatLR_classA_rpt"/>
</dbReference>
<dbReference type="RefSeq" id="XP_022293925.1">
    <property type="nucleotide sequence ID" value="XM_022438217.1"/>
</dbReference>
<dbReference type="InterPro" id="IPR051560">
    <property type="entry name" value="MAM_domain-containing"/>
</dbReference>
<dbReference type="InterPro" id="IPR000998">
    <property type="entry name" value="MAM_dom"/>
</dbReference>
<feature type="disulfide bond" evidence="3">
    <location>
        <begin position="410"/>
        <end position="422"/>
    </location>
</feature>
<feature type="disulfide bond" evidence="3">
    <location>
        <begin position="197"/>
        <end position="215"/>
    </location>
</feature>
<dbReference type="Pfam" id="PF00057">
    <property type="entry name" value="Ldl_recept_a"/>
    <property type="match status" value="5"/>
</dbReference>
<evidence type="ECO:0000313" key="7">
    <source>
        <dbReference type="RefSeq" id="XP_022293925.1"/>
    </source>
</evidence>
<dbReference type="PROSITE" id="PS01209">
    <property type="entry name" value="LDLRA_1"/>
    <property type="match status" value="5"/>
</dbReference>
<feature type="disulfide bond" evidence="3">
    <location>
        <begin position="624"/>
        <end position="642"/>
    </location>
</feature>
<evidence type="ECO:0000259" key="5">
    <source>
        <dbReference type="PROSITE" id="PS50060"/>
    </source>
</evidence>
<feature type="domain" description="MAM" evidence="5">
    <location>
        <begin position="657"/>
        <end position="822"/>
    </location>
</feature>
<dbReference type="SMART" id="SM00137">
    <property type="entry name" value="MAM"/>
    <property type="match status" value="6"/>
</dbReference>
<dbReference type="PROSITE" id="PS50060">
    <property type="entry name" value="MAM_2"/>
    <property type="match status" value="6"/>
</dbReference>
<dbReference type="SUPFAM" id="SSF57424">
    <property type="entry name" value="LDL receptor-like module"/>
    <property type="match status" value="5"/>
</dbReference>
<feature type="disulfide bond" evidence="3">
    <location>
        <begin position="429"/>
        <end position="444"/>
    </location>
</feature>
<keyword evidence="2 3" id="KW-1015">Disulfide bond</keyword>
<proteinExistence type="predicted"/>
<dbReference type="SUPFAM" id="SSF49899">
    <property type="entry name" value="Concanavalin A-like lectins/glucanases"/>
    <property type="match status" value="6"/>
</dbReference>
<feature type="disulfide bond" evidence="3">
    <location>
        <begin position="417"/>
        <end position="435"/>
    </location>
</feature>
<dbReference type="SMART" id="SM00192">
    <property type="entry name" value="LDLa"/>
    <property type="match status" value="5"/>
</dbReference>
<evidence type="ECO:0000256" key="3">
    <source>
        <dbReference type="PROSITE-ProRule" id="PRU00124"/>
    </source>
</evidence>
<feature type="domain" description="MAM" evidence="5">
    <location>
        <begin position="889"/>
        <end position="1053"/>
    </location>
</feature>
<feature type="disulfide bond" evidence="3">
    <location>
        <begin position="1068"/>
        <end position="1086"/>
    </location>
</feature>
<feature type="domain" description="MAM" evidence="5">
    <location>
        <begin position="1103"/>
        <end position="1268"/>
    </location>
</feature>
<dbReference type="GeneID" id="111104327"/>
<feature type="disulfide bond" evidence="3">
    <location>
        <begin position="1061"/>
        <end position="1073"/>
    </location>
</feature>
<dbReference type="PANTHER" id="PTHR23282:SF149">
    <property type="entry name" value="MAM DOMAIN-CONTAINING PROTEIN"/>
    <property type="match status" value="1"/>
</dbReference>
<gene>
    <name evidence="7" type="primary">LOC111104327</name>
</gene>
<keyword evidence="6" id="KW-1185">Reference proteome</keyword>
<dbReference type="FunFam" id="2.60.120.200:FF:000182">
    <property type="entry name" value="MAM and LDL-receptor class A domain-containing protein 1"/>
    <property type="match status" value="1"/>
</dbReference>